<name>A0ABU9L364_9FLAO</name>
<evidence type="ECO:0000313" key="3">
    <source>
        <dbReference type="Proteomes" id="UP001474120"/>
    </source>
</evidence>
<dbReference type="RefSeq" id="WP_342161053.1">
    <property type="nucleotide sequence ID" value="NZ_JBCDNA010000003.1"/>
</dbReference>
<dbReference type="SUPFAM" id="SSF56925">
    <property type="entry name" value="OMPA-like"/>
    <property type="match status" value="1"/>
</dbReference>
<sequence length="259" mass="29087">MKKHLPNFFAVLLFFFFLHSRAQSSVSHELGVSFGIASFQTDMGLSSEFAAANQASLSFGISHYLKFFGSQYNWRSGSTFFSEHFKLKTELSYINNTNVSFEPAGESEKLDNMKAAIKLFNVGLNLEYYILELEDYTSYFKTTGSINPFVTVGVHYSYSQPDILVNDVSLKGKDEPYTDLIDKWQEGAVFLDAENIFSATAGAGVRFSLEKLDFSLEGRYQYYFSDVVEGLNAPNDPANKGNDSMVFFTTGVTYVFGKN</sequence>
<gene>
    <name evidence="2" type="ORF">AABB81_13345</name>
</gene>
<dbReference type="Gene3D" id="2.40.160.20">
    <property type="match status" value="1"/>
</dbReference>
<feature type="signal peptide" evidence="1">
    <location>
        <begin position="1"/>
        <end position="22"/>
    </location>
</feature>
<comment type="caution">
    <text evidence="2">The sequence shown here is derived from an EMBL/GenBank/DDBJ whole genome shotgun (WGS) entry which is preliminary data.</text>
</comment>
<keyword evidence="3" id="KW-1185">Reference proteome</keyword>
<proteinExistence type="predicted"/>
<feature type="chain" id="PRO_5045649202" description="Outer membrane protein beta-barrel domain-containing protein" evidence="1">
    <location>
        <begin position="23"/>
        <end position="259"/>
    </location>
</feature>
<organism evidence="2 3">
    <name type="scientific">Lutimonas vermicola</name>
    <dbReference type="NCBI Taxonomy" id="414288"/>
    <lineage>
        <taxon>Bacteria</taxon>
        <taxon>Pseudomonadati</taxon>
        <taxon>Bacteroidota</taxon>
        <taxon>Flavobacteriia</taxon>
        <taxon>Flavobacteriales</taxon>
        <taxon>Flavobacteriaceae</taxon>
        <taxon>Lutimonas</taxon>
    </lineage>
</organism>
<dbReference type="NCBIfam" id="NF047659">
    <property type="entry name" value="THC0290_0291_fam"/>
    <property type="match status" value="1"/>
</dbReference>
<dbReference type="InterPro" id="IPR011250">
    <property type="entry name" value="OMP/PagP_B-barrel"/>
</dbReference>
<evidence type="ECO:0000313" key="2">
    <source>
        <dbReference type="EMBL" id="MEL4456889.1"/>
    </source>
</evidence>
<protein>
    <recommendedName>
        <fullName evidence="4">Outer membrane protein beta-barrel domain-containing protein</fullName>
    </recommendedName>
</protein>
<reference evidence="2 3" key="1">
    <citation type="submission" date="2024-04" db="EMBL/GenBank/DDBJ databases">
        <title>whole genome sequencing of Lutimonas vermicola strain IMCC1616.</title>
        <authorList>
            <person name="Bae S.S."/>
        </authorList>
    </citation>
    <scope>NUCLEOTIDE SEQUENCE [LARGE SCALE GENOMIC DNA]</scope>
    <source>
        <strain evidence="2 3">IMCC1616</strain>
    </source>
</reference>
<evidence type="ECO:0000256" key="1">
    <source>
        <dbReference type="SAM" id="SignalP"/>
    </source>
</evidence>
<accession>A0ABU9L364</accession>
<dbReference type="Proteomes" id="UP001474120">
    <property type="component" value="Unassembled WGS sequence"/>
</dbReference>
<evidence type="ECO:0008006" key="4">
    <source>
        <dbReference type="Google" id="ProtNLM"/>
    </source>
</evidence>
<dbReference type="EMBL" id="JBCDNA010000003">
    <property type="protein sequence ID" value="MEL4456889.1"/>
    <property type="molecule type" value="Genomic_DNA"/>
</dbReference>
<keyword evidence="1" id="KW-0732">Signal</keyword>